<name>A0A840AW97_9HYPH</name>
<dbReference type="AlphaFoldDB" id="A0A840AW97"/>
<proteinExistence type="predicted"/>
<gene>
    <name evidence="1" type="ORF">GGR25_004430</name>
</gene>
<dbReference type="EMBL" id="JACIDS010000006">
    <property type="protein sequence ID" value="MBB3933357.1"/>
    <property type="molecule type" value="Genomic_DNA"/>
</dbReference>
<protein>
    <submittedName>
        <fullName evidence="1">Uncharacterized protein</fullName>
    </submittedName>
</protein>
<dbReference type="RefSeq" id="WP_183401020.1">
    <property type="nucleotide sequence ID" value="NZ_JACIDS010000006.1"/>
</dbReference>
<organism evidence="1 2">
    <name type="scientific">Kaistia hirudinis</name>
    <dbReference type="NCBI Taxonomy" id="1293440"/>
    <lineage>
        <taxon>Bacteria</taxon>
        <taxon>Pseudomonadati</taxon>
        <taxon>Pseudomonadota</taxon>
        <taxon>Alphaproteobacteria</taxon>
        <taxon>Hyphomicrobiales</taxon>
        <taxon>Kaistiaceae</taxon>
        <taxon>Kaistia</taxon>
    </lineage>
</organism>
<accession>A0A840AW97</accession>
<sequence length="78" mass="8421">MTDLPDLLDMPVTPSADAYLLVEDLATGAAALMTLAEAEARTQIDRDEIEWALEAYGLCESMDHVIRDSRPSVEIGAG</sequence>
<reference evidence="1 2" key="1">
    <citation type="submission" date="2020-08" db="EMBL/GenBank/DDBJ databases">
        <title>Genomic Encyclopedia of Type Strains, Phase IV (KMG-IV): sequencing the most valuable type-strain genomes for metagenomic binning, comparative biology and taxonomic classification.</title>
        <authorList>
            <person name="Goeker M."/>
        </authorList>
    </citation>
    <scope>NUCLEOTIDE SEQUENCE [LARGE SCALE GENOMIC DNA]</scope>
    <source>
        <strain evidence="1 2">DSM 25966</strain>
    </source>
</reference>
<keyword evidence="2" id="KW-1185">Reference proteome</keyword>
<evidence type="ECO:0000313" key="2">
    <source>
        <dbReference type="Proteomes" id="UP000553963"/>
    </source>
</evidence>
<evidence type="ECO:0000313" key="1">
    <source>
        <dbReference type="EMBL" id="MBB3933357.1"/>
    </source>
</evidence>
<comment type="caution">
    <text evidence="1">The sequence shown here is derived from an EMBL/GenBank/DDBJ whole genome shotgun (WGS) entry which is preliminary data.</text>
</comment>
<dbReference type="Proteomes" id="UP000553963">
    <property type="component" value="Unassembled WGS sequence"/>
</dbReference>